<gene>
    <name evidence="1" type="ORF">XAXN_19380</name>
</gene>
<evidence type="ECO:0000313" key="1">
    <source>
        <dbReference type="EMBL" id="KPL47521.1"/>
    </source>
</evidence>
<protein>
    <submittedName>
        <fullName evidence="1">Uncharacterized protein</fullName>
    </submittedName>
</protein>
<organism evidence="1 2">
    <name type="scientific">Xanthomonas axonopodis</name>
    <dbReference type="NCBI Taxonomy" id="53413"/>
    <lineage>
        <taxon>Bacteria</taxon>
        <taxon>Pseudomonadati</taxon>
        <taxon>Pseudomonadota</taxon>
        <taxon>Gammaproteobacteria</taxon>
        <taxon>Lysobacterales</taxon>
        <taxon>Lysobacteraceae</taxon>
        <taxon>Xanthomonas</taxon>
    </lineage>
</organism>
<dbReference type="EMBL" id="JFAQ01000258">
    <property type="protein sequence ID" value="KPL47521.1"/>
    <property type="molecule type" value="Genomic_DNA"/>
</dbReference>
<reference evidence="1 2" key="1">
    <citation type="submission" date="2014-02" db="EMBL/GenBank/DDBJ databases">
        <title>Genome sequence of Xanthomonas axonopodis DSM 3585 (T).</title>
        <authorList>
            <person name="Midha S."/>
            <person name="Patil P.B."/>
        </authorList>
    </citation>
    <scope>NUCLEOTIDE SEQUENCE [LARGE SCALE GENOMIC DNA]</scope>
    <source>
        <strain evidence="1 2">DSM 3585</strain>
    </source>
</reference>
<accession>A0A0N8GD23</accession>
<dbReference type="AlphaFoldDB" id="A0A0N8GD23"/>
<dbReference type="Proteomes" id="UP000054035">
    <property type="component" value="Unassembled WGS sequence"/>
</dbReference>
<evidence type="ECO:0000313" key="2">
    <source>
        <dbReference type="Proteomes" id="UP000054035"/>
    </source>
</evidence>
<name>A0A0N8GD23_9XANT</name>
<proteinExistence type="predicted"/>
<comment type="caution">
    <text evidence="1">The sequence shown here is derived from an EMBL/GenBank/DDBJ whole genome shotgun (WGS) entry which is preliminary data.</text>
</comment>
<sequence length="106" mass="12015">MTLKFHRTAPGQGIGDRLNMLKRADDAAFGMRHRRPAVIDRRIALQGLQLGCMGLTIRDFVMKEVLNTRTDIVRTKAKRRIGMQVSVDEAHAYRIAEGFYAHCDST</sequence>